<dbReference type="AlphaFoldDB" id="A0A917LIJ8"/>
<evidence type="ECO:0000313" key="3">
    <source>
        <dbReference type="EMBL" id="GGG26948.1"/>
    </source>
</evidence>
<gene>
    <name evidence="3" type="ORF">GCM10007304_45940</name>
</gene>
<feature type="compositionally biased region" description="Polar residues" evidence="1">
    <location>
        <begin position="60"/>
        <end position="76"/>
    </location>
</feature>
<sequence>MYAGFVVAAGIAPLAIGASYDATGGYTATLLVCAALTAGCAVAFLTLPAPYVPAGVVDPTTKQNRPIANAVPTSTLREADDTRP</sequence>
<protein>
    <recommendedName>
        <fullName evidence="5">MFS transporter</fullName>
    </recommendedName>
</protein>
<reference evidence="3" key="1">
    <citation type="journal article" date="2014" name="Int. J. Syst. Evol. Microbiol.">
        <title>Complete genome sequence of Corynebacterium casei LMG S-19264T (=DSM 44701T), isolated from a smear-ripened cheese.</title>
        <authorList>
            <consortium name="US DOE Joint Genome Institute (JGI-PGF)"/>
            <person name="Walter F."/>
            <person name="Albersmeier A."/>
            <person name="Kalinowski J."/>
            <person name="Ruckert C."/>
        </authorList>
    </citation>
    <scope>NUCLEOTIDE SEQUENCE</scope>
    <source>
        <strain evidence="3">CCM 7905</strain>
    </source>
</reference>
<evidence type="ECO:0000256" key="1">
    <source>
        <dbReference type="SAM" id="MobiDB-lite"/>
    </source>
</evidence>
<evidence type="ECO:0000313" key="4">
    <source>
        <dbReference type="Proteomes" id="UP000654257"/>
    </source>
</evidence>
<proteinExistence type="predicted"/>
<keyword evidence="2" id="KW-0472">Membrane</keyword>
<dbReference type="Proteomes" id="UP000654257">
    <property type="component" value="Unassembled WGS sequence"/>
</dbReference>
<organism evidence="3 4">
    <name type="scientific">Rhodococcoides trifolii</name>
    <dbReference type="NCBI Taxonomy" id="908250"/>
    <lineage>
        <taxon>Bacteria</taxon>
        <taxon>Bacillati</taxon>
        <taxon>Actinomycetota</taxon>
        <taxon>Actinomycetes</taxon>
        <taxon>Mycobacteriales</taxon>
        <taxon>Nocardiaceae</taxon>
        <taxon>Rhodococcoides</taxon>
    </lineage>
</organism>
<name>A0A917LIJ8_9NOCA</name>
<keyword evidence="2" id="KW-0812">Transmembrane</keyword>
<keyword evidence="2" id="KW-1133">Transmembrane helix</keyword>
<reference evidence="3" key="2">
    <citation type="submission" date="2020-09" db="EMBL/GenBank/DDBJ databases">
        <authorList>
            <person name="Sun Q."/>
            <person name="Sedlacek I."/>
        </authorList>
    </citation>
    <scope>NUCLEOTIDE SEQUENCE</scope>
    <source>
        <strain evidence="3">CCM 7905</strain>
    </source>
</reference>
<comment type="caution">
    <text evidence="3">The sequence shown here is derived from an EMBL/GenBank/DDBJ whole genome shotgun (WGS) entry which is preliminary data.</text>
</comment>
<accession>A0A917LIJ8</accession>
<feature type="region of interest" description="Disordered" evidence="1">
    <location>
        <begin position="60"/>
        <end position="84"/>
    </location>
</feature>
<feature type="transmembrane region" description="Helical" evidence="2">
    <location>
        <begin position="27"/>
        <end position="47"/>
    </location>
</feature>
<dbReference type="InterPro" id="IPR036259">
    <property type="entry name" value="MFS_trans_sf"/>
</dbReference>
<evidence type="ECO:0000256" key="2">
    <source>
        <dbReference type="SAM" id="Phobius"/>
    </source>
</evidence>
<dbReference type="EMBL" id="BMCU01000006">
    <property type="protein sequence ID" value="GGG26948.1"/>
    <property type="molecule type" value="Genomic_DNA"/>
</dbReference>
<evidence type="ECO:0008006" key="5">
    <source>
        <dbReference type="Google" id="ProtNLM"/>
    </source>
</evidence>
<keyword evidence="4" id="KW-1185">Reference proteome</keyword>
<dbReference type="SUPFAM" id="SSF103473">
    <property type="entry name" value="MFS general substrate transporter"/>
    <property type="match status" value="1"/>
</dbReference>